<accession>A0A3D9KY24</accession>
<proteinExistence type="predicted"/>
<comment type="caution">
    <text evidence="1">The sequence shown here is derived from an EMBL/GenBank/DDBJ whole genome shotgun (WGS) entry which is preliminary data.</text>
</comment>
<name>A0A3D9KY24_MARFU</name>
<dbReference type="EMBL" id="QREG01000026">
    <property type="protein sequence ID" value="RED93169.1"/>
    <property type="molecule type" value="Genomic_DNA"/>
</dbReference>
<sequence>MMAGIAKIAEVRHKHNSFQVALRSESEKPCELKSVESTDLSQRLIHGEARPEASKEAVRRIHSSDCWYSF</sequence>
<protein>
    <submittedName>
        <fullName evidence="1">Uncharacterized protein</fullName>
    </submittedName>
</protein>
<dbReference type="AlphaFoldDB" id="A0A3D9KY24"/>
<gene>
    <name evidence="1" type="ORF">C7460_1268</name>
</gene>
<dbReference type="Proteomes" id="UP000256779">
    <property type="component" value="Unassembled WGS sequence"/>
</dbReference>
<keyword evidence="2" id="KW-1185">Reference proteome</keyword>
<evidence type="ECO:0000313" key="2">
    <source>
        <dbReference type="Proteomes" id="UP000256779"/>
    </source>
</evidence>
<organism evidence="1 2">
    <name type="scientific">Marinoscillum furvescens DSM 4134</name>
    <dbReference type="NCBI Taxonomy" id="1122208"/>
    <lineage>
        <taxon>Bacteria</taxon>
        <taxon>Pseudomonadati</taxon>
        <taxon>Bacteroidota</taxon>
        <taxon>Cytophagia</taxon>
        <taxon>Cytophagales</taxon>
        <taxon>Reichenbachiellaceae</taxon>
        <taxon>Marinoscillum</taxon>
    </lineage>
</organism>
<evidence type="ECO:0000313" key="1">
    <source>
        <dbReference type="EMBL" id="RED93169.1"/>
    </source>
</evidence>
<reference evidence="1 2" key="1">
    <citation type="submission" date="2018-07" db="EMBL/GenBank/DDBJ databases">
        <title>Genomic Encyclopedia of Type Strains, Phase IV (KMG-IV): sequencing the most valuable type-strain genomes for metagenomic binning, comparative biology and taxonomic classification.</title>
        <authorList>
            <person name="Goeker M."/>
        </authorList>
    </citation>
    <scope>NUCLEOTIDE SEQUENCE [LARGE SCALE GENOMIC DNA]</scope>
    <source>
        <strain evidence="1 2">DSM 4134</strain>
    </source>
</reference>